<dbReference type="SUPFAM" id="SSF50978">
    <property type="entry name" value="WD40 repeat-like"/>
    <property type="match status" value="1"/>
</dbReference>
<dbReference type="InterPro" id="IPR015943">
    <property type="entry name" value="WD40/YVTN_repeat-like_dom_sf"/>
</dbReference>
<evidence type="ECO:0000313" key="3">
    <source>
        <dbReference type="Proteomes" id="UP001562357"/>
    </source>
</evidence>
<dbReference type="Proteomes" id="UP001562357">
    <property type="component" value="Unassembled WGS sequence"/>
</dbReference>
<dbReference type="Gene3D" id="2.130.10.10">
    <property type="entry name" value="YVTN repeat-like/Quinoprotein amine dehydrogenase"/>
    <property type="match status" value="2"/>
</dbReference>
<protein>
    <submittedName>
        <fullName evidence="2">Uncharacterized protein</fullName>
    </submittedName>
</protein>
<reference evidence="3" key="1">
    <citation type="submission" date="2024-06" db="EMBL/GenBank/DDBJ databases">
        <title>Draft Genome Sequences of Epichloe bromicola Strains Isolated from Elymus ciliaris.</title>
        <authorList>
            <consortium name="Epichloe bromicola genome sequencing consortium"/>
            <person name="Miura A."/>
            <person name="Imano S."/>
            <person name="Ashida A."/>
            <person name="Sato I."/>
            <person name="Chiba S."/>
            <person name="Tanaka A."/>
            <person name="Camagna M."/>
            <person name="Takemoto D."/>
        </authorList>
    </citation>
    <scope>NUCLEOTIDE SEQUENCE [LARGE SCALE GENOMIC DNA]</scope>
    <source>
        <strain evidence="3">DP</strain>
    </source>
</reference>
<sequence length="500" mass="53005">MAKRKRQAAPGSQVAADKTMPSKKTKATSDKKPKPAAPSPSTKLEPETLQIIAGSYDHVLHGLTARVEGDKVQFADTFLFNAHSSAIRCVAVSPPSAPVAGQAQKVLLASGSTDERINIYSLSAHPPSGRNQDLLAKVASRPILENSKNRELGTLLHHASTVTALRFPTRSKLLTAGEDSTIAVARTRDWSVLSTIKVPVPMAQGRPSGDTAPFGGTPSGVNDFAIHPSMKLMISVGKGERCMRLWNLVTGKKAGVLSFSREMLQEAGEGRHSTGEGRKVVWGSADGADEFAVGFERDIVVFGMDSVPKCRVMSGPRTKVHQLTYVAVDEEAGLSLLAVATEDGRVLFFSTRAGDLSAAEGTNSDKTATLPVAKMVGFVGGKSENMPGRIKDILVLPSTANSGVVYLVGAGSEGTIRVWTLSTKDLVGALSKDTVGEEPVGKLLGSCDAQNRITCLAGYLMIPRPDGVEDSEEEFGEDEGEDEDEDEDEDDGGEESEEDG</sequence>
<dbReference type="EMBL" id="BAAFGZ010000375">
    <property type="protein sequence ID" value="GAB0138209.1"/>
    <property type="molecule type" value="Genomic_DNA"/>
</dbReference>
<comment type="caution">
    <text evidence="2">The sequence shown here is derived from an EMBL/GenBank/DDBJ whole genome shotgun (WGS) entry which is preliminary data.</text>
</comment>
<name>A0ABQ0CXM2_9HYPO</name>
<dbReference type="PANTHER" id="PTHR44675">
    <property type="entry name" value="PAK1 INTERACTING PROTEIN 1"/>
    <property type="match status" value="1"/>
</dbReference>
<evidence type="ECO:0000256" key="1">
    <source>
        <dbReference type="SAM" id="MobiDB-lite"/>
    </source>
</evidence>
<dbReference type="InterPro" id="IPR036322">
    <property type="entry name" value="WD40_repeat_dom_sf"/>
</dbReference>
<dbReference type="InterPro" id="IPR051959">
    <property type="entry name" value="PAK1-Kinase_Regulator"/>
</dbReference>
<proteinExistence type="predicted"/>
<organism evidence="2 3">
    <name type="scientific">Epichloe bromicola</name>
    <dbReference type="NCBI Taxonomy" id="79588"/>
    <lineage>
        <taxon>Eukaryota</taxon>
        <taxon>Fungi</taxon>
        <taxon>Dikarya</taxon>
        <taxon>Ascomycota</taxon>
        <taxon>Pezizomycotina</taxon>
        <taxon>Sordariomycetes</taxon>
        <taxon>Hypocreomycetidae</taxon>
        <taxon>Hypocreales</taxon>
        <taxon>Clavicipitaceae</taxon>
        <taxon>Epichloe</taxon>
    </lineage>
</organism>
<feature type="region of interest" description="Disordered" evidence="1">
    <location>
        <begin position="1"/>
        <end position="45"/>
    </location>
</feature>
<evidence type="ECO:0000313" key="2">
    <source>
        <dbReference type="EMBL" id="GAB0138209.1"/>
    </source>
</evidence>
<dbReference type="PANTHER" id="PTHR44675:SF1">
    <property type="entry name" value="P21-ACTIVATED PROTEIN KINASE-INTERACTING PROTEIN 1"/>
    <property type="match status" value="1"/>
</dbReference>
<accession>A0ABQ0CXM2</accession>
<dbReference type="SMART" id="SM00320">
    <property type="entry name" value="WD40"/>
    <property type="match status" value="4"/>
</dbReference>
<keyword evidence="3" id="KW-1185">Reference proteome</keyword>
<feature type="compositionally biased region" description="Acidic residues" evidence="1">
    <location>
        <begin position="468"/>
        <end position="500"/>
    </location>
</feature>
<dbReference type="Pfam" id="PF00400">
    <property type="entry name" value="WD40"/>
    <property type="match status" value="2"/>
</dbReference>
<feature type="region of interest" description="Disordered" evidence="1">
    <location>
        <begin position="463"/>
        <end position="500"/>
    </location>
</feature>
<dbReference type="InterPro" id="IPR001680">
    <property type="entry name" value="WD40_rpt"/>
</dbReference>
<gene>
    <name evidence="2" type="primary">g6450</name>
    <name evidence="2" type="ORF">EsDP_00006450</name>
</gene>